<name>A0A1N7HT77_9FLAO</name>
<evidence type="ECO:0000256" key="10">
    <source>
        <dbReference type="ARBA" id="ARBA00032877"/>
    </source>
</evidence>
<dbReference type="InterPro" id="IPR013497">
    <property type="entry name" value="Topo_IA_cen"/>
</dbReference>
<evidence type="ECO:0000313" key="12">
    <source>
        <dbReference type="EMBL" id="AZA99210.1"/>
    </source>
</evidence>
<keyword evidence="4" id="KW-0799">Topoisomerase</keyword>
<dbReference type="Gene3D" id="1.10.290.10">
    <property type="entry name" value="Topoisomerase I, domain 4"/>
    <property type="match status" value="1"/>
</dbReference>
<evidence type="ECO:0000313" key="15">
    <source>
        <dbReference type="Proteomes" id="UP000279541"/>
    </source>
</evidence>
<dbReference type="PRINTS" id="PR00417">
    <property type="entry name" value="PRTPISMRASEI"/>
</dbReference>
<dbReference type="PROSITE" id="PS52039">
    <property type="entry name" value="TOPO_IA_2"/>
    <property type="match status" value="1"/>
</dbReference>
<comment type="similarity">
    <text evidence="2">Belongs to the type IA topoisomerase family.</text>
</comment>
<dbReference type="GO" id="GO:0006281">
    <property type="term" value="P:DNA repair"/>
    <property type="evidence" value="ECO:0007669"/>
    <property type="project" value="TreeGrafter"/>
</dbReference>
<dbReference type="SMART" id="SM00436">
    <property type="entry name" value="TOP1Bc"/>
    <property type="match status" value="1"/>
</dbReference>
<dbReference type="OrthoDB" id="9803554at2"/>
<evidence type="ECO:0000256" key="9">
    <source>
        <dbReference type="ARBA" id="ARBA00032235"/>
    </source>
</evidence>
<dbReference type="STRING" id="112234.SAMN05421768_101130"/>
<dbReference type="EC" id="5.6.2.1" evidence="3"/>
<dbReference type="Pfam" id="PF01131">
    <property type="entry name" value="Topoisom_bac"/>
    <property type="match status" value="1"/>
</dbReference>
<evidence type="ECO:0000256" key="5">
    <source>
        <dbReference type="ARBA" id="ARBA00023125"/>
    </source>
</evidence>
<dbReference type="SMART" id="SM00437">
    <property type="entry name" value="TOP1Ac"/>
    <property type="match status" value="1"/>
</dbReference>
<evidence type="ECO:0000256" key="1">
    <source>
        <dbReference type="ARBA" id="ARBA00000213"/>
    </source>
</evidence>
<dbReference type="Proteomes" id="UP000279541">
    <property type="component" value="Chromosome"/>
</dbReference>
<dbReference type="InterPro" id="IPR023405">
    <property type="entry name" value="Topo_IA_core_domain"/>
</dbReference>
<keyword evidence="15" id="KW-1185">Reference proteome</keyword>
<accession>A0A1N7HT77</accession>
<evidence type="ECO:0000256" key="7">
    <source>
        <dbReference type="ARBA" id="ARBA00030003"/>
    </source>
</evidence>
<dbReference type="CDD" id="cd03362">
    <property type="entry name" value="TOPRIM_TopoIA_TopoIII"/>
    <property type="match status" value="1"/>
</dbReference>
<proteinExistence type="inferred from homology"/>
<dbReference type="PANTHER" id="PTHR11390:SF21">
    <property type="entry name" value="DNA TOPOISOMERASE 3-ALPHA"/>
    <property type="match status" value="1"/>
</dbReference>
<evidence type="ECO:0000256" key="8">
    <source>
        <dbReference type="ARBA" id="ARBA00031985"/>
    </source>
</evidence>
<dbReference type="GO" id="GO:0003677">
    <property type="term" value="F:DNA binding"/>
    <property type="evidence" value="ECO:0007669"/>
    <property type="project" value="UniProtKB-KW"/>
</dbReference>
<dbReference type="InterPro" id="IPR003601">
    <property type="entry name" value="Topo_IA_2"/>
</dbReference>
<dbReference type="Pfam" id="PF01751">
    <property type="entry name" value="Toprim"/>
    <property type="match status" value="1"/>
</dbReference>
<evidence type="ECO:0000256" key="2">
    <source>
        <dbReference type="ARBA" id="ARBA00009446"/>
    </source>
</evidence>
<dbReference type="EMBL" id="CP033926">
    <property type="protein sequence ID" value="AZA99210.1"/>
    <property type="molecule type" value="Genomic_DNA"/>
</dbReference>
<dbReference type="GO" id="GO:0006265">
    <property type="term" value="P:DNA topological change"/>
    <property type="evidence" value="ECO:0007669"/>
    <property type="project" value="InterPro"/>
</dbReference>
<feature type="domain" description="Topo IA-type catalytic" evidence="11">
    <location>
        <begin position="158"/>
        <end position="589"/>
    </location>
</feature>
<dbReference type="GO" id="GO:0003917">
    <property type="term" value="F:DNA topoisomerase type I (single strand cut, ATP-independent) activity"/>
    <property type="evidence" value="ECO:0007669"/>
    <property type="project" value="UniProtKB-EC"/>
</dbReference>
<dbReference type="InterPro" id="IPR013825">
    <property type="entry name" value="Topo_IA_cen_sub2"/>
</dbReference>
<protein>
    <recommendedName>
        <fullName evidence="3">DNA topoisomerase</fullName>
        <ecNumber evidence="3">5.6.2.1</ecNumber>
    </recommendedName>
    <alternativeName>
        <fullName evidence="10">Omega-protein</fullName>
    </alternativeName>
    <alternativeName>
        <fullName evidence="9">Relaxing enzyme</fullName>
    </alternativeName>
    <alternativeName>
        <fullName evidence="7">Swivelase</fullName>
    </alternativeName>
    <alternativeName>
        <fullName evidence="8">Untwisting enzyme</fullName>
    </alternativeName>
</protein>
<gene>
    <name evidence="12" type="ORF">EG359_06145</name>
    <name evidence="13" type="ORF">SAMN05421768_101130</name>
</gene>
<evidence type="ECO:0000256" key="3">
    <source>
        <dbReference type="ARBA" id="ARBA00012891"/>
    </source>
</evidence>
<keyword evidence="5" id="KW-0238">DNA-binding</keyword>
<dbReference type="SMART" id="SM00493">
    <property type="entry name" value="TOPRIM"/>
    <property type="match status" value="1"/>
</dbReference>
<evidence type="ECO:0000259" key="11">
    <source>
        <dbReference type="PROSITE" id="PS52039"/>
    </source>
</evidence>
<dbReference type="Proteomes" id="UP000186106">
    <property type="component" value="Unassembled WGS sequence"/>
</dbReference>
<dbReference type="GO" id="GO:0043597">
    <property type="term" value="C:cytoplasmic replication fork"/>
    <property type="evidence" value="ECO:0007669"/>
    <property type="project" value="TreeGrafter"/>
</dbReference>
<organism evidence="13 14">
    <name type="scientific">Chryseobacterium joostei</name>
    <dbReference type="NCBI Taxonomy" id="112234"/>
    <lineage>
        <taxon>Bacteria</taxon>
        <taxon>Pseudomonadati</taxon>
        <taxon>Bacteroidota</taxon>
        <taxon>Flavobacteriia</taxon>
        <taxon>Flavobacteriales</taxon>
        <taxon>Weeksellaceae</taxon>
        <taxon>Chryseobacterium group</taxon>
        <taxon>Chryseobacterium</taxon>
    </lineage>
</organism>
<dbReference type="InterPro" id="IPR034144">
    <property type="entry name" value="TOPRIM_TopoIII"/>
</dbReference>
<dbReference type="GO" id="GO:0006310">
    <property type="term" value="P:DNA recombination"/>
    <property type="evidence" value="ECO:0007669"/>
    <property type="project" value="TreeGrafter"/>
</dbReference>
<evidence type="ECO:0000313" key="13">
    <source>
        <dbReference type="EMBL" id="SIS27958.1"/>
    </source>
</evidence>
<evidence type="ECO:0000313" key="14">
    <source>
        <dbReference type="Proteomes" id="UP000186106"/>
    </source>
</evidence>
<dbReference type="InterPro" id="IPR000380">
    <property type="entry name" value="Topo_IA"/>
</dbReference>
<dbReference type="RefSeq" id="WP_076350978.1">
    <property type="nucleotide sequence ID" value="NZ_CP033926.1"/>
</dbReference>
<dbReference type="InterPro" id="IPR003602">
    <property type="entry name" value="Topo_IA_DNA-bd_dom"/>
</dbReference>
<dbReference type="SUPFAM" id="SSF56712">
    <property type="entry name" value="Prokaryotic type I DNA topoisomerase"/>
    <property type="match status" value="1"/>
</dbReference>
<dbReference type="Gene3D" id="1.10.460.10">
    <property type="entry name" value="Topoisomerase I, domain 2"/>
    <property type="match status" value="1"/>
</dbReference>
<dbReference type="AlphaFoldDB" id="A0A1N7HT77"/>
<dbReference type="EMBL" id="FTNZ01000001">
    <property type="protein sequence ID" value="SIS27958.1"/>
    <property type="molecule type" value="Genomic_DNA"/>
</dbReference>
<dbReference type="Pfam" id="PF13342">
    <property type="entry name" value="Toprim_Crpt"/>
    <property type="match status" value="1"/>
</dbReference>
<dbReference type="InterPro" id="IPR006171">
    <property type="entry name" value="TOPRIM_dom"/>
</dbReference>
<keyword evidence="6 13" id="KW-0413">Isomerase</keyword>
<dbReference type="InterPro" id="IPR013824">
    <property type="entry name" value="Topo_IA_cen_sub1"/>
</dbReference>
<dbReference type="InterPro" id="IPR013826">
    <property type="entry name" value="Topo_IA_cen_sub3"/>
</dbReference>
<dbReference type="Gene3D" id="3.40.50.140">
    <property type="match status" value="1"/>
</dbReference>
<reference evidence="12 15" key="2">
    <citation type="submission" date="2018-11" db="EMBL/GenBank/DDBJ databases">
        <title>Proposal to divide the Flavobacteriaceae and reorganize its genera based on Amino Acid Identity values calculated from whole genome sequences.</title>
        <authorList>
            <person name="Nicholson A.C."/>
            <person name="Gulvik C.A."/>
            <person name="Whitney A.M."/>
            <person name="Humrighouse B.W."/>
            <person name="Bell M."/>
            <person name="Holmes B."/>
            <person name="Steigerwalt A.G."/>
            <person name="Villarma A."/>
            <person name="Sheth M."/>
            <person name="Batra D."/>
            <person name="Pryor J."/>
            <person name="Bernardet J.-F."/>
            <person name="Hugo C."/>
            <person name="Kampfer P."/>
            <person name="Newman J."/>
            <person name="McQuiston J.R."/>
        </authorList>
    </citation>
    <scope>NUCLEOTIDE SEQUENCE [LARGE SCALE GENOMIC DNA]</scope>
    <source>
        <strain evidence="12 15">DSM 16927</strain>
    </source>
</reference>
<dbReference type="KEGG" id="cjt:EG359_06145"/>
<evidence type="ECO:0000256" key="6">
    <source>
        <dbReference type="ARBA" id="ARBA00023235"/>
    </source>
</evidence>
<dbReference type="Gene3D" id="2.70.20.10">
    <property type="entry name" value="Topoisomerase I, domain 3"/>
    <property type="match status" value="1"/>
</dbReference>
<dbReference type="InterPro" id="IPR025589">
    <property type="entry name" value="Toprim_C_rpt"/>
</dbReference>
<sequence length="694" mass="78301">MKAILAEKPSVAHELARIVGATERKDGYFLGGDFMVTWAYGHLVGLAMPADYGIKGFNRESLPIIPENFMLTCRKVKAGNGYDYDEGSKRQLEIIGEVFEKCDSIIVATDAGREGEVIFRYIYEYLGCHKSFERLWISSLTEKAIISGLNNLKSGADFDGLYYAGRERSQSDWMIGINATQALTISLGDGLYSLGRVQTPTLSLICKRYIDHKSFEVKSYFQIELEHQKEGIIFKSLSVDKWEERTRIESAIRSIERAGTVLVVDVEKKSGSLQAPLLFDLTGLQKEANRKLGFSAEKTLEIAQILYEKKLISYPRTGSKYIPEDVWSEIPNLIVALGASNAFKEKVEKVKWERYNKHIVNDVKVTDHHGILITENIPSILNAQENALYDMIACRLLEAISPACHRETTSVTLEILHYNFAIKAIKITSPGWKLINGNFNEDEEDNVFDLPELHNGDLLQVTAATLLSKKTKPPALYTEAELLSAMENAGNTIADIEERKALKTIGIGTPATRASVIETLFDRDYIRREKKSIIPTEKGLLVYQIVADKKIADVSMTAQWELAFEKIQNNEMSATEFHGELEKLTQEVTKELLTEKIAEAGPQDLYCPKCSSKAYLREKVIKCCSDECGWILFRKVCGIQLTYKIVEALLTKKRTPLIRKMVGHSGKPFDAYIVLSEDGTTSFEFEQKKKRKFR</sequence>
<reference evidence="13 14" key="1">
    <citation type="submission" date="2017-01" db="EMBL/GenBank/DDBJ databases">
        <authorList>
            <person name="Mah S.A."/>
            <person name="Swanson W.J."/>
            <person name="Moy G.W."/>
            <person name="Vacquier V.D."/>
        </authorList>
    </citation>
    <scope>NUCLEOTIDE SEQUENCE [LARGE SCALE GENOMIC DNA]</scope>
    <source>
        <strain evidence="13 14">DSM 16927</strain>
    </source>
</reference>
<evidence type="ECO:0000256" key="4">
    <source>
        <dbReference type="ARBA" id="ARBA00023029"/>
    </source>
</evidence>
<dbReference type="CDD" id="cd00186">
    <property type="entry name" value="TOP1Ac"/>
    <property type="match status" value="1"/>
</dbReference>
<dbReference type="PANTHER" id="PTHR11390">
    <property type="entry name" value="PROKARYOTIC DNA TOPOISOMERASE"/>
    <property type="match status" value="1"/>
</dbReference>
<comment type="catalytic activity">
    <reaction evidence="1">
        <text>ATP-independent breakage of single-stranded DNA, followed by passage and rejoining.</text>
        <dbReference type="EC" id="5.6.2.1"/>
    </reaction>
</comment>